<gene>
    <name evidence="3" type="ORF">DUNSADRAFT_103</name>
</gene>
<evidence type="ECO:0000256" key="2">
    <source>
        <dbReference type="SAM" id="SignalP"/>
    </source>
</evidence>
<feature type="signal peptide" evidence="2">
    <location>
        <begin position="1"/>
        <end position="16"/>
    </location>
</feature>
<reference evidence="3" key="1">
    <citation type="submission" date="2017-08" db="EMBL/GenBank/DDBJ databases">
        <authorList>
            <person name="Polle J.E."/>
            <person name="Barry K."/>
            <person name="Cushman J."/>
            <person name="Schmutz J."/>
            <person name="Tran D."/>
            <person name="Hathwaick L.T."/>
            <person name="Yim W.C."/>
            <person name="Jenkins J."/>
            <person name="Mckie-Krisberg Z.M."/>
            <person name="Prochnik S."/>
            <person name="Lindquist E."/>
            <person name="Dockter R.B."/>
            <person name="Adam C."/>
            <person name="Molina H."/>
            <person name="Bunkerborg J."/>
            <person name="Jin E."/>
            <person name="Buchheim M."/>
            <person name="Magnuson J."/>
        </authorList>
    </citation>
    <scope>NUCLEOTIDE SEQUENCE</scope>
    <source>
        <strain evidence="3">CCAP 19/18</strain>
    </source>
</reference>
<comment type="caution">
    <text evidence="3">The sequence shown here is derived from an EMBL/GenBank/DDBJ whole genome shotgun (WGS) entry which is preliminary data.</text>
</comment>
<sequence length="340" mass="37257">MNISLSSLLLASQVDALPSWQRSLSSEHQTCRFNPSLVAARIRELSDEVAALRMDISPIYAELLLKYASYDKGQQDRQFFETLYGMLIAVLEDSFQRLNKKADIEREIGAIFRTKHFNLYKRRNMPPRSVDTLAVKELYALKHETANRVLNARMLASLFEKPPSIGVTVASVTNSPLISQFLTSPIVARSMMKDPEQRDRMVNDMAQATAHKRHTSSRSPGSTGPLRGTHAASSPEPEDQGSRPSTQLPSGIAAEAAGLIPDDNLNYLLMLKRHLKASQMVPEHPPPRPPLERSPDGSHRGSAFASNASRAGLGLMSSQGQPSFDPSSQSSIRGGVLSGG</sequence>
<keyword evidence="4" id="KW-1185">Reference proteome</keyword>
<feature type="region of interest" description="Disordered" evidence="1">
    <location>
        <begin position="207"/>
        <end position="249"/>
    </location>
</feature>
<organism evidence="3 4">
    <name type="scientific">Dunaliella salina</name>
    <name type="common">Green alga</name>
    <name type="synonym">Protococcus salinus</name>
    <dbReference type="NCBI Taxonomy" id="3046"/>
    <lineage>
        <taxon>Eukaryota</taxon>
        <taxon>Viridiplantae</taxon>
        <taxon>Chlorophyta</taxon>
        <taxon>core chlorophytes</taxon>
        <taxon>Chlorophyceae</taxon>
        <taxon>CS clade</taxon>
        <taxon>Chlamydomonadales</taxon>
        <taxon>Dunaliellaceae</taxon>
        <taxon>Dunaliella</taxon>
    </lineage>
</organism>
<name>A0ABQ7H8W5_DUNSA</name>
<evidence type="ECO:0000313" key="4">
    <source>
        <dbReference type="Proteomes" id="UP000815325"/>
    </source>
</evidence>
<dbReference type="EMBL" id="MU069445">
    <property type="protein sequence ID" value="KAF5843301.1"/>
    <property type="molecule type" value="Genomic_DNA"/>
</dbReference>
<protein>
    <submittedName>
        <fullName evidence="3">Uncharacterized protein</fullName>
    </submittedName>
</protein>
<feature type="region of interest" description="Disordered" evidence="1">
    <location>
        <begin position="278"/>
        <end position="340"/>
    </location>
</feature>
<evidence type="ECO:0000313" key="3">
    <source>
        <dbReference type="EMBL" id="KAF5843301.1"/>
    </source>
</evidence>
<proteinExistence type="predicted"/>
<evidence type="ECO:0000256" key="1">
    <source>
        <dbReference type="SAM" id="MobiDB-lite"/>
    </source>
</evidence>
<feature type="compositionally biased region" description="Polar residues" evidence="1">
    <location>
        <begin position="316"/>
        <end position="332"/>
    </location>
</feature>
<keyword evidence="2" id="KW-0732">Signal</keyword>
<dbReference type="Proteomes" id="UP000815325">
    <property type="component" value="Unassembled WGS sequence"/>
</dbReference>
<feature type="compositionally biased region" description="Basic and acidic residues" evidence="1">
    <location>
        <begin position="290"/>
        <end position="299"/>
    </location>
</feature>
<feature type="chain" id="PRO_5045554908" evidence="2">
    <location>
        <begin position="17"/>
        <end position="340"/>
    </location>
</feature>
<accession>A0ABQ7H8W5</accession>